<dbReference type="NCBIfam" id="TIGR02937">
    <property type="entry name" value="sigma70-ECF"/>
    <property type="match status" value="1"/>
</dbReference>
<dbReference type="RefSeq" id="WP_264730907.1">
    <property type="nucleotide sequence ID" value="NZ_JAPDNR010000001.1"/>
</dbReference>
<sequence>MKDPRSLPLQSLYDTCFPTVTAFILRNGGSREDAEDVFQDAISVFSQKLATPDFQLTASPHTYLYAIARNSWLKQLRQRRHELPETELVTLPVAVEIKQEMPPEEQVSGWLQRITRHCRRLLKALFFYQVPMQKLMQQMGWKNRHTADNQKYKCLQQLKKVSTEKGA</sequence>
<feature type="domain" description="RNA polymerase sigma-70 region 2" evidence="5">
    <location>
        <begin position="12"/>
        <end position="80"/>
    </location>
</feature>
<comment type="caution">
    <text evidence="6">The sequence shown here is derived from an EMBL/GenBank/DDBJ whole genome shotgun (WGS) entry which is preliminary data.</text>
</comment>
<keyword evidence="1" id="KW-0805">Transcription regulation</keyword>
<evidence type="ECO:0000256" key="2">
    <source>
        <dbReference type="ARBA" id="ARBA00023082"/>
    </source>
</evidence>
<name>A0ABT3ILX4_9BACT</name>
<evidence type="ECO:0000256" key="1">
    <source>
        <dbReference type="ARBA" id="ARBA00023015"/>
    </source>
</evidence>
<evidence type="ECO:0000313" key="6">
    <source>
        <dbReference type="EMBL" id="MCW3484958.1"/>
    </source>
</evidence>
<protein>
    <submittedName>
        <fullName evidence="6">Sigma-70 family RNA polymerase sigma factor</fullName>
    </submittedName>
</protein>
<dbReference type="PANTHER" id="PTHR43133:SF8">
    <property type="entry name" value="RNA POLYMERASE SIGMA FACTOR HI_1459-RELATED"/>
    <property type="match status" value="1"/>
</dbReference>
<dbReference type="PANTHER" id="PTHR43133">
    <property type="entry name" value="RNA POLYMERASE ECF-TYPE SIGMA FACTO"/>
    <property type="match status" value="1"/>
</dbReference>
<evidence type="ECO:0000259" key="5">
    <source>
        <dbReference type="Pfam" id="PF04542"/>
    </source>
</evidence>
<dbReference type="Pfam" id="PF04542">
    <property type="entry name" value="Sigma70_r2"/>
    <property type="match status" value="1"/>
</dbReference>
<keyword evidence="7" id="KW-1185">Reference proteome</keyword>
<dbReference type="InterPro" id="IPR039425">
    <property type="entry name" value="RNA_pol_sigma-70-like"/>
</dbReference>
<reference evidence="6 7" key="1">
    <citation type="submission" date="2022-10" db="EMBL/GenBank/DDBJ databases">
        <title>Chitinophaga nivalis PC15 sp. nov., isolated from Pyeongchang county, South Korea.</title>
        <authorList>
            <person name="Trinh H.N."/>
        </authorList>
    </citation>
    <scope>NUCLEOTIDE SEQUENCE [LARGE SCALE GENOMIC DNA]</scope>
    <source>
        <strain evidence="6 7">PC14</strain>
    </source>
</reference>
<dbReference type="SUPFAM" id="SSF88946">
    <property type="entry name" value="Sigma2 domain of RNA polymerase sigma factors"/>
    <property type="match status" value="1"/>
</dbReference>
<evidence type="ECO:0000256" key="4">
    <source>
        <dbReference type="ARBA" id="ARBA00023163"/>
    </source>
</evidence>
<evidence type="ECO:0000256" key="3">
    <source>
        <dbReference type="ARBA" id="ARBA00023125"/>
    </source>
</evidence>
<dbReference type="InterPro" id="IPR014284">
    <property type="entry name" value="RNA_pol_sigma-70_dom"/>
</dbReference>
<dbReference type="InterPro" id="IPR013325">
    <property type="entry name" value="RNA_pol_sigma_r2"/>
</dbReference>
<keyword evidence="4" id="KW-0804">Transcription</keyword>
<dbReference type="EMBL" id="JAPDNS010000001">
    <property type="protein sequence ID" value="MCW3484958.1"/>
    <property type="molecule type" value="Genomic_DNA"/>
</dbReference>
<keyword evidence="3" id="KW-0238">DNA-binding</keyword>
<accession>A0ABT3ILX4</accession>
<dbReference type="Proteomes" id="UP001207742">
    <property type="component" value="Unassembled WGS sequence"/>
</dbReference>
<keyword evidence="2" id="KW-0731">Sigma factor</keyword>
<organism evidence="6 7">
    <name type="scientific">Chitinophaga nivalis</name>
    <dbReference type="NCBI Taxonomy" id="2991709"/>
    <lineage>
        <taxon>Bacteria</taxon>
        <taxon>Pseudomonadati</taxon>
        <taxon>Bacteroidota</taxon>
        <taxon>Chitinophagia</taxon>
        <taxon>Chitinophagales</taxon>
        <taxon>Chitinophagaceae</taxon>
        <taxon>Chitinophaga</taxon>
    </lineage>
</organism>
<dbReference type="Gene3D" id="1.10.1740.10">
    <property type="match status" value="1"/>
</dbReference>
<proteinExistence type="predicted"/>
<dbReference type="InterPro" id="IPR007627">
    <property type="entry name" value="RNA_pol_sigma70_r2"/>
</dbReference>
<gene>
    <name evidence="6" type="ORF">OL497_13700</name>
</gene>
<evidence type="ECO:0000313" key="7">
    <source>
        <dbReference type="Proteomes" id="UP001207742"/>
    </source>
</evidence>